<dbReference type="PATRIC" id="fig|1453496.5.peg.2675"/>
<dbReference type="RefSeq" id="WP_025796600.1">
    <property type="nucleotide sequence ID" value="NZ_CP009706.1"/>
</dbReference>
<dbReference type="AlphaFoldDB" id="A0A097R3E8"/>
<dbReference type="EMBL" id="CP009706">
    <property type="protein sequence ID" value="AIU73243.1"/>
    <property type="molecule type" value="Genomic_DNA"/>
</dbReference>
<name>A0A097R3E8_HAFAL</name>
<evidence type="ECO:0000313" key="1">
    <source>
        <dbReference type="EMBL" id="AIU73243.1"/>
    </source>
</evidence>
<accession>A0A097R3E8</accession>
<dbReference type="GeneID" id="78452780"/>
<dbReference type="Proteomes" id="UP000029986">
    <property type="component" value="Chromosome"/>
</dbReference>
<organism evidence="1 2">
    <name type="scientific">Hafnia alvei FB1</name>
    <dbReference type="NCBI Taxonomy" id="1453496"/>
    <lineage>
        <taxon>Bacteria</taxon>
        <taxon>Pseudomonadati</taxon>
        <taxon>Pseudomonadota</taxon>
        <taxon>Gammaproteobacteria</taxon>
        <taxon>Enterobacterales</taxon>
        <taxon>Hafniaceae</taxon>
        <taxon>Hafnia</taxon>
    </lineage>
</organism>
<dbReference type="OrthoDB" id="6637052at2"/>
<protein>
    <submittedName>
        <fullName evidence="1">Uncharacterized protein</fullName>
    </submittedName>
</protein>
<gene>
    <name evidence="1" type="ORF">AT03_13135</name>
</gene>
<dbReference type="HOGENOM" id="CLU_2752190_0_0_6"/>
<proteinExistence type="predicted"/>
<evidence type="ECO:0000313" key="2">
    <source>
        <dbReference type="Proteomes" id="UP000029986"/>
    </source>
</evidence>
<reference evidence="1 2" key="1">
    <citation type="journal article" date="2014" name="Gut Pathog.">
        <title>Gene clusters of Hafnia alvei strain FB1 important in survival and pathogenesis: a draft genome perspective.</title>
        <authorList>
            <person name="Tan J.Y."/>
            <person name="Yin W.F."/>
            <person name="Chan K.G."/>
        </authorList>
    </citation>
    <scope>NUCLEOTIDE SEQUENCE [LARGE SCALE GENOMIC DNA]</scope>
    <source>
        <strain evidence="1 2">FB1</strain>
    </source>
</reference>
<keyword evidence="2" id="KW-1185">Reference proteome</keyword>
<sequence length="70" mass="7689">MKVSYISYYEGLDVDGKVIFQGNGSHLVSAEKEEPSPHEILAAINQYLIKGAKENNPAIAKIVIKGLFKL</sequence>
<dbReference type="KEGG" id="hav:AT03_13135"/>